<dbReference type="Pfam" id="PF08373">
    <property type="entry name" value="RAP"/>
    <property type="match status" value="1"/>
</dbReference>
<comment type="subcellular location">
    <subcellularLocation>
        <location evidence="1">Mitochondrion</location>
    </subcellularLocation>
</comment>
<reference evidence="4" key="3">
    <citation type="submission" date="2025-08" db="UniProtKB">
        <authorList>
            <consortium name="Ensembl"/>
        </authorList>
    </citation>
    <scope>IDENTIFICATION</scope>
</reference>
<name>W5KEH0_ASTMX</name>
<dbReference type="SMART" id="SM00952">
    <property type="entry name" value="RAP"/>
    <property type="match status" value="1"/>
</dbReference>
<keyword evidence="5" id="KW-1185">Reference proteome</keyword>
<dbReference type="AlphaFoldDB" id="W5KEH0"/>
<dbReference type="InParanoid" id="W5KEH0"/>
<dbReference type="PANTHER" id="PTHR21228:SF29">
    <property type="entry name" value="FAST KINASE DOMAIN-CONTAINING PROTEIN 1, MITOCHONDRIAL"/>
    <property type="match status" value="1"/>
</dbReference>
<dbReference type="PANTHER" id="PTHR21228">
    <property type="entry name" value="FAST LEU-RICH DOMAIN-CONTAINING"/>
    <property type="match status" value="1"/>
</dbReference>
<dbReference type="HOGENOM" id="CLU_017819_0_0_1"/>
<dbReference type="GO" id="GO:0044528">
    <property type="term" value="P:regulation of mitochondrial mRNA stability"/>
    <property type="evidence" value="ECO:0007669"/>
    <property type="project" value="InterPro"/>
</dbReference>
<proteinExistence type="predicted"/>
<dbReference type="FunCoup" id="W5KEH0">
    <property type="interactions" value="1772"/>
</dbReference>
<dbReference type="InterPro" id="IPR013584">
    <property type="entry name" value="RAP"/>
</dbReference>
<dbReference type="Pfam" id="PF08368">
    <property type="entry name" value="FAST_2"/>
    <property type="match status" value="1"/>
</dbReference>
<dbReference type="eggNOG" id="ENOG502QQ64">
    <property type="taxonomic scope" value="Eukaryota"/>
</dbReference>
<protein>
    <submittedName>
        <fullName evidence="4">FAST kinase domains 1</fullName>
    </submittedName>
</protein>
<dbReference type="GO" id="GO:0000963">
    <property type="term" value="P:mitochondrial RNA processing"/>
    <property type="evidence" value="ECO:0007669"/>
    <property type="project" value="TreeGrafter"/>
</dbReference>
<dbReference type="Ensembl" id="ENSAMXT00000005981.2">
    <property type="protein sequence ID" value="ENSAMXP00000005981.2"/>
    <property type="gene ID" value="ENSAMXG00000005842.2"/>
</dbReference>
<dbReference type="InterPro" id="IPR010622">
    <property type="entry name" value="FAST_Leu-rich"/>
</dbReference>
<evidence type="ECO:0000313" key="5">
    <source>
        <dbReference type="Proteomes" id="UP000018467"/>
    </source>
</evidence>
<feature type="domain" description="RAP" evidence="3">
    <location>
        <begin position="765"/>
        <end position="825"/>
    </location>
</feature>
<dbReference type="STRING" id="7994.ENSAMXP00000005981"/>
<dbReference type="Pfam" id="PF06743">
    <property type="entry name" value="FAST_1"/>
    <property type="match status" value="1"/>
</dbReference>
<reference evidence="5" key="1">
    <citation type="submission" date="2013-03" db="EMBL/GenBank/DDBJ databases">
        <authorList>
            <person name="Jeffery W."/>
            <person name="Warren W."/>
            <person name="Wilson R.K."/>
        </authorList>
    </citation>
    <scope>NUCLEOTIDE SEQUENCE</scope>
    <source>
        <strain evidence="5">female</strain>
    </source>
</reference>
<dbReference type="GO" id="GO:0035770">
    <property type="term" value="C:ribonucleoprotein granule"/>
    <property type="evidence" value="ECO:0007669"/>
    <property type="project" value="TreeGrafter"/>
</dbReference>
<evidence type="ECO:0000256" key="1">
    <source>
        <dbReference type="ARBA" id="ARBA00004173"/>
    </source>
</evidence>
<keyword evidence="2" id="KW-0496">Mitochondrion</keyword>
<evidence type="ECO:0000256" key="2">
    <source>
        <dbReference type="ARBA" id="ARBA00023128"/>
    </source>
</evidence>
<accession>W5KEH0</accession>
<reference evidence="4" key="4">
    <citation type="submission" date="2025-09" db="UniProtKB">
        <authorList>
            <consortium name="Ensembl"/>
        </authorList>
    </citation>
    <scope>IDENTIFICATION</scope>
</reference>
<dbReference type="Bgee" id="ENSAMXG00000005842">
    <property type="expression patterns" value="Expressed in zone of skin and 14 other cell types or tissues"/>
</dbReference>
<dbReference type="PROSITE" id="PS51286">
    <property type="entry name" value="RAP"/>
    <property type="match status" value="1"/>
</dbReference>
<dbReference type="InterPro" id="IPR013579">
    <property type="entry name" value="FAST_2"/>
</dbReference>
<evidence type="ECO:0000259" key="3">
    <source>
        <dbReference type="PROSITE" id="PS51286"/>
    </source>
</evidence>
<dbReference type="GO" id="GO:0005759">
    <property type="term" value="C:mitochondrial matrix"/>
    <property type="evidence" value="ECO:0007669"/>
    <property type="project" value="TreeGrafter"/>
</dbReference>
<reference evidence="5" key="2">
    <citation type="journal article" date="2014" name="Nat. Commun.">
        <title>The cavefish genome reveals candidate genes for eye loss.</title>
        <authorList>
            <person name="McGaugh S.E."/>
            <person name="Gross J.B."/>
            <person name="Aken B."/>
            <person name="Blin M."/>
            <person name="Borowsky R."/>
            <person name="Chalopin D."/>
            <person name="Hinaux H."/>
            <person name="Jeffery W.R."/>
            <person name="Keene A."/>
            <person name="Ma L."/>
            <person name="Minx P."/>
            <person name="Murphy D."/>
            <person name="O'Quin K.E."/>
            <person name="Retaux S."/>
            <person name="Rohner N."/>
            <person name="Searle S.M."/>
            <person name="Stahl B.A."/>
            <person name="Tabin C."/>
            <person name="Volff J.N."/>
            <person name="Yoshizawa M."/>
            <person name="Warren W.C."/>
        </authorList>
    </citation>
    <scope>NUCLEOTIDE SEQUENCE [LARGE SCALE GENOMIC DNA]</scope>
    <source>
        <strain evidence="5">female</strain>
    </source>
</reference>
<dbReference type="GeneTree" id="ENSGT01030000234607"/>
<dbReference type="InterPro" id="IPR050870">
    <property type="entry name" value="FAST_kinase"/>
</dbReference>
<evidence type="ECO:0000313" key="4">
    <source>
        <dbReference type="Ensembl" id="ENSAMXP00000005981.2"/>
    </source>
</evidence>
<dbReference type="Proteomes" id="UP000018467">
    <property type="component" value="Unassembled WGS sequence"/>
</dbReference>
<dbReference type="GO" id="GO:0003723">
    <property type="term" value="F:RNA binding"/>
    <property type="evidence" value="ECO:0007669"/>
    <property type="project" value="TreeGrafter"/>
</dbReference>
<organism evidence="4 5">
    <name type="scientific">Astyanax mexicanus</name>
    <name type="common">Blind cave fish</name>
    <name type="synonym">Astyanax fasciatus mexicanus</name>
    <dbReference type="NCBI Taxonomy" id="7994"/>
    <lineage>
        <taxon>Eukaryota</taxon>
        <taxon>Metazoa</taxon>
        <taxon>Chordata</taxon>
        <taxon>Craniata</taxon>
        <taxon>Vertebrata</taxon>
        <taxon>Euteleostomi</taxon>
        <taxon>Actinopterygii</taxon>
        <taxon>Neopterygii</taxon>
        <taxon>Teleostei</taxon>
        <taxon>Ostariophysi</taxon>
        <taxon>Characiformes</taxon>
        <taxon>Characoidei</taxon>
        <taxon>Acestrorhamphidae</taxon>
        <taxon>Acestrorhamphinae</taxon>
        <taxon>Astyanax</taxon>
    </lineage>
</organism>
<sequence>MFRLRALYPSRLRVFYSGAVGKDELVTELLNCTGEDHVFSLVSKNKAEYTVYHVSCAMRMLWKFQKEKTDKQRKFDQIKSHPEFLTLRFLAENKTSLMSDGSLLEILYSVLRLEVEHHDSLVQQLTTEGWNRLESFSMPRLARFSERLSEQGLDNSPLMGQIAEIVNQKLDSIEEINVLTTLMICISNLASPRLCDALIEKADVLLDTMDPVYYNSLIQILRFLRSLHYVHHPLVEKCNHMLLQNVPHMEAGDISNLFAQLGKSRNYRHSDFMLAAKQRLIELMETSNVSFIGLTVYWGPSIEQATREKLERTALLIADELNCQQALVVVDTLCNIQSWNFQLIDKYASIIQKNLDVFPTFQIVKLTQQLMSLHYENPELISRLKNRLLFSLQHSVSPKEVSILTHTLSMLPSPCMDEVAISRIDAMLHQCSLSNLHAFTLSIGKWIRSDPTYCYNTPSKFVRLLQTLNRCGRERLQKTDQLDLMLQEIRSISGKWFEETLLEDTIAMIQRLINQVSQSNLPELAHFLARRNIRCTPVLDRIASVALENIHKIHYLAFEQILSPFAFLNYYSPTVDELFDVCIQRFTPHISSIDCFMLVNMAHTLAVANSFPEEVIREIFSVDFLAKLESKLKSQSDFFNKIFGMKLMVLNRAVCLECPQYQVPWIHERFCKQLQKEDSFLASPIQKQIHKMMGEVLGGMNYVREAVLTPYFYTVDFECVLDHRNQAVPYSKLSQLQMTKNRNVHWDSGSADEERKELLPGSRRIAIDFLDSESYCNRSHHVKGEVLMRKRHLEILGYQVIQIPHFEWNSMELSNNDDWKEYLRKKLFTEQA</sequence>